<evidence type="ECO:0000313" key="2">
    <source>
        <dbReference type="EMBL" id="VFU18989.1"/>
    </source>
</evidence>
<dbReference type="AlphaFoldDB" id="A0A485M8L7"/>
<dbReference type="GO" id="GO:0016829">
    <property type="term" value="F:lyase activity"/>
    <property type="evidence" value="ECO:0007669"/>
    <property type="project" value="InterPro"/>
</dbReference>
<reference evidence="2" key="1">
    <citation type="submission" date="2019-03" db="EMBL/GenBank/DDBJ databases">
        <authorList>
            <person name="Hao L."/>
        </authorList>
    </citation>
    <scope>NUCLEOTIDE SEQUENCE</scope>
</reference>
<feature type="region of interest" description="Disordered" evidence="1">
    <location>
        <begin position="276"/>
        <end position="301"/>
    </location>
</feature>
<dbReference type="SUPFAM" id="SSF160104">
    <property type="entry name" value="Acetoacetate decarboxylase-like"/>
    <property type="match status" value="1"/>
</dbReference>
<dbReference type="Gene3D" id="2.40.400.10">
    <property type="entry name" value="Acetoacetate decarboxylase-like"/>
    <property type="match status" value="1"/>
</dbReference>
<sequence length="301" mass="34659">MADAQKDDFFAGVEQVDVWAAGQKVKLPIFYRDARAFLAVFPANLLAVKKLLPDPRFTPAQIFPGVGAVGLACFEYHDTDIGPYNEFAFTVVLNNPHIMPLPGYNLMRQLIQFNFYPYIFHLPVTTEAALRWGIDFSGFPKFLASIDFTDSGDWLSCELKEGERLICRLRGRKISTPMNKVMKFLIRLYQFRQPQFTEFKMNARSLGISLNPKDVELEIGGVHPIARELSHLLLMRRPVTYFLLPSVQFILYGPENLSLPLINYLFQQGMRIPLDHLREKPEKEEKKREKEKKASKEKGRS</sequence>
<organism evidence="2">
    <name type="scientific">anaerobic digester metagenome</name>
    <dbReference type="NCBI Taxonomy" id="1263854"/>
    <lineage>
        <taxon>unclassified sequences</taxon>
        <taxon>metagenomes</taxon>
        <taxon>ecological metagenomes</taxon>
    </lineage>
</organism>
<dbReference type="InterPro" id="IPR010451">
    <property type="entry name" value="Acetoacetate_decarboxylase"/>
</dbReference>
<protein>
    <submittedName>
        <fullName evidence="2">Acetoacetate decarboxylase (ADC)</fullName>
    </submittedName>
</protein>
<accession>A0A485M8L7</accession>
<gene>
    <name evidence="2" type="ORF">SCFA_940009</name>
</gene>
<dbReference type="InterPro" id="IPR023375">
    <property type="entry name" value="ADC_dom_sf"/>
</dbReference>
<dbReference type="Pfam" id="PF06314">
    <property type="entry name" value="ADC"/>
    <property type="match status" value="1"/>
</dbReference>
<proteinExistence type="predicted"/>
<dbReference type="EMBL" id="CAADRM010000163">
    <property type="protein sequence ID" value="VFU18989.1"/>
    <property type="molecule type" value="Genomic_DNA"/>
</dbReference>
<name>A0A485M8L7_9ZZZZ</name>
<evidence type="ECO:0000256" key="1">
    <source>
        <dbReference type="SAM" id="MobiDB-lite"/>
    </source>
</evidence>